<dbReference type="SUPFAM" id="SSF55455">
    <property type="entry name" value="SRF-like"/>
    <property type="match status" value="1"/>
</dbReference>
<sequence>MGRKKVKFTFIENNTDRRVSYKKIKKGFLIKARELNTLCDVELATLVNSPYHNEPEMFPNHEAATDIFTKFIDLPEEDKSKNMKTQEKITKKRIEKIEKVRKENKKMEYTNQIMHPEDFNDLCYVINKNLKLTDDAIEAKTHEEGSTSNAPQPTAGPMDSIGTSFDMSWFPLLAIVDAPVLSEIPLLVPSTVASGTNFERPRDPLNLVPDVTPTSMVPLTAPLMGPSSAPAQVPQFMFPLRTPP</sequence>
<evidence type="ECO:0000259" key="7">
    <source>
        <dbReference type="PROSITE" id="PS50066"/>
    </source>
</evidence>
<keyword evidence="9" id="KW-1185">Reference proteome</keyword>
<dbReference type="PROSITE" id="PS50066">
    <property type="entry name" value="MADS_BOX_2"/>
    <property type="match status" value="1"/>
</dbReference>
<dbReference type="InterPro" id="IPR036879">
    <property type="entry name" value="TF_MADSbox_sf"/>
</dbReference>
<dbReference type="CDD" id="cd00120">
    <property type="entry name" value="MADS"/>
    <property type="match status" value="1"/>
</dbReference>
<dbReference type="AlphaFoldDB" id="A0AAV9MJY7"/>
<keyword evidence="3" id="KW-0238">DNA-binding</keyword>
<protein>
    <recommendedName>
        <fullName evidence="7">MADS-box domain-containing protein</fullName>
    </recommendedName>
</protein>
<dbReference type="InterPro" id="IPR002100">
    <property type="entry name" value="TF_MADSbox"/>
</dbReference>
<accession>A0AAV9MJY7</accession>
<dbReference type="EMBL" id="JAWPEI010000001">
    <property type="protein sequence ID" value="KAK4738309.1"/>
    <property type="molecule type" value="Genomic_DNA"/>
</dbReference>
<keyword evidence="2" id="KW-0805">Transcription regulation</keyword>
<organism evidence="8 9">
    <name type="scientific">Solanum pinnatisectum</name>
    <name type="common">tansyleaf nightshade</name>
    <dbReference type="NCBI Taxonomy" id="50273"/>
    <lineage>
        <taxon>Eukaryota</taxon>
        <taxon>Viridiplantae</taxon>
        <taxon>Streptophyta</taxon>
        <taxon>Embryophyta</taxon>
        <taxon>Tracheophyta</taxon>
        <taxon>Spermatophyta</taxon>
        <taxon>Magnoliopsida</taxon>
        <taxon>eudicotyledons</taxon>
        <taxon>Gunneridae</taxon>
        <taxon>Pentapetalae</taxon>
        <taxon>asterids</taxon>
        <taxon>lamiids</taxon>
        <taxon>Solanales</taxon>
        <taxon>Solanaceae</taxon>
        <taxon>Solanoideae</taxon>
        <taxon>Solaneae</taxon>
        <taxon>Solanum</taxon>
    </lineage>
</organism>
<evidence type="ECO:0000256" key="4">
    <source>
        <dbReference type="ARBA" id="ARBA00023163"/>
    </source>
</evidence>
<dbReference type="GO" id="GO:0003677">
    <property type="term" value="F:DNA binding"/>
    <property type="evidence" value="ECO:0007669"/>
    <property type="project" value="UniProtKB-KW"/>
</dbReference>
<evidence type="ECO:0000256" key="6">
    <source>
        <dbReference type="SAM" id="MobiDB-lite"/>
    </source>
</evidence>
<evidence type="ECO:0000256" key="2">
    <source>
        <dbReference type="ARBA" id="ARBA00023015"/>
    </source>
</evidence>
<evidence type="ECO:0000256" key="1">
    <source>
        <dbReference type="ARBA" id="ARBA00004123"/>
    </source>
</evidence>
<dbReference type="PANTHER" id="PTHR48019">
    <property type="entry name" value="SERUM RESPONSE FACTOR HOMOLOG"/>
    <property type="match status" value="1"/>
</dbReference>
<dbReference type="PRINTS" id="PR00404">
    <property type="entry name" value="MADSDOMAIN"/>
</dbReference>
<evidence type="ECO:0000313" key="9">
    <source>
        <dbReference type="Proteomes" id="UP001311915"/>
    </source>
</evidence>
<evidence type="ECO:0000313" key="8">
    <source>
        <dbReference type="EMBL" id="KAK4738309.1"/>
    </source>
</evidence>
<keyword evidence="5" id="KW-0539">Nucleus</keyword>
<dbReference type="Gene3D" id="3.40.1810.10">
    <property type="entry name" value="Transcription factor, MADS-box"/>
    <property type="match status" value="1"/>
</dbReference>
<dbReference type="SMART" id="SM00432">
    <property type="entry name" value="MADS"/>
    <property type="match status" value="1"/>
</dbReference>
<comment type="subcellular location">
    <subcellularLocation>
        <location evidence="1">Nucleus</location>
    </subcellularLocation>
</comment>
<name>A0AAV9MJY7_9SOLN</name>
<evidence type="ECO:0000256" key="3">
    <source>
        <dbReference type="ARBA" id="ARBA00023125"/>
    </source>
</evidence>
<evidence type="ECO:0000256" key="5">
    <source>
        <dbReference type="ARBA" id="ARBA00023242"/>
    </source>
</evidence>
<feature type="region of interest" description="Disordered" evidence="6">
    <location>
        <begin position="141"/>
        <end position="160"/>
    </location>
</feature>
<keyword evidence="4" id="KW-0804">Transcription</keyword>
<feature type="domain" description="MADS-box" evidence="7">
    <location>
        <begin position="1"/>
        <end position="49"/>
    </location>
</feature>
<reference evidence="8 9" key="1">
    <citation type="submission" date="2023-10" db="EMBL/GenBank/DDBJ databases">
        <title>Genome-Wide Identification Analysis in wild type Solanum Pinnatisectum Reveals Some Genes Defensing Phytophthora Infestans.</title>
        <authorList>
            <person name="Sun C."/>
        </authorList>
    </citation>
    <scope>NUCLEOTIDE SEQUENCE [LARGE SCALE GENOMIC DNA]</scope>
    <source>
        <strain evidence="8">LQN</strain>
        <tissue evidence="8">Leaf</tissue>
    </source>
</reference>
<dbReference type="GO" id="GO:0046983">
    <property type="term" value="F:protein dimerization activity"/>
    <property type="evidence" value="ECO:0007669"/>
    <property type="project" value="InterPro"/>
</dbReference>
<proteinExistence type="predicted"/>
<dbReference type="InterPro" id="IPR050142">
    <property type="entry name" value="MADS-box/MEF2_TF"/>
</dbReference>
<comment type="caution">
    <text evidence="8">The sequence shown here is derived from an EMBL/GenBank/DDBJ whole genome shotgun (WGS) entry which is preliminary data.</text>
</comment>
<dbReference type="Proteomes" id="UP001311915">
    <property type="component" value="Unassembled WGS sequence"/>
</dbReference>
<dbReference type="Pfam" id="PF00319">
    <property type="entry name" value="SRF-TF"/>
    <property type="match status" value="1"/>
</dbReference>
<dbReference type="GO" id="GO:0005634">
    <property type="term" value="C:nucleus"/>
    <property type="evidence" value="ECO:0007669"/>
    <property type="project" value="UniProtKB-SubCell"/>
</dbReference>
<gene>
    <name evidence="8" type="ORF">R3W88_002006</name>
</gene>